<protein>
    <submittedName>
        <fullName evidence="1">Uncharacterized protein</fullName>
    </submittedName>
</protein>
<organism evidence="1 2">
    <name type="scientific">Clostridium subterminale</name>
    <dbReference type="NCBI Taxonomy" id="1550"/>
    <lineage>
        <taxon>Bacteria</taxon>
        <taxon>Bacillati</taxon>
        <taxon>Bacillota</taxon>
        <taxon>Clostridia</taxon>
        <taxon>Eubacteriales</taxon>
        <taxon>Clostridiaceae</taxon>
        <taxon>Clostridium</taxon>
    </lineage>
</organism>
<dbReference type="Proteomes" id="UP001501047">
    <property type="component" value="Unassembled WGS sequence"/>
</dbReference>
<comment type="caution">
    <text evidence="1">The sequence shown here is derived from an EMBL/GenBank/DDBJ whole genome shotgun (WGS) entry which is preliminary data.</text>
</comment>
<name>A0ABN1KXQ1_CLOSU</name>
<sequence>MSARSDEVSHIHGLGFDDLIGYSPIPIAKNAIGMAVATEEYGASFFSN</sequence>
<dbReference type="EMBL" id="BAAACI010000008">
    <property type="protein sequence ID" value="GAA0778283.1"/>
    <property type="molecule type" value="Genomic_DNA"/>
</dbReference>
<reference evidence="1 2" key="1">
    <citation type="journal article" date="2019" name="Int. J. Syst. Evol. Microbiol.">
        <title>The Global Catalogue of Microorganisms (GCM) 10K type strain sequencing project: providing services to taxonomists for standard genome sequencing and annotation.</title>
        <authorList>
            <consortium name="The Broad Institute Genomics Platform"/>
            <consortium name="The Broad Institute Genome Sequencing Center for Infectious Disease"/>
            <person name="Wu L."/>
            <person name="Ma J."/>
        </authorList>
    </citation>
    <scope>NUCLEOTIDE SEQUENCE [LARGE SCALE GENOMIC DNA]</scope>
    <source>
        <strain evidence="1 2">JCM 1417</strain>
    </source>
</reference>
<gene>
    <name evidence="1" type="ORF">GCM10008908_34920</name>
</gene>
<keyword evidence="2" id="KW-1185">Reference proteome</keyword>
<proteinExistence type="predicted"/>
<evidence type="ECO:0000313" key="1">
    <source>
        <dbReference type="EMBL" id="GAA0778283.1"/>
    </source>
</evidence>
<evidence type="ECO:0000313" key="2">
    <source>
        <dbReference type="Proteomes" id="UP001501047"/>
    </source>
</evidence>
<accession>A0ABN1KXQ1</accession>